<protein>
    <submittedName>
        <fullName evidence="6">Alanyl-tRNA synthetase</fullName>
    </submittedName>
</protein>
<evidence type="ECO:0000259" key="5">
    <source>
        <dbReference type="PROSITE" id="PS50860"/>
    </source>
</evidence>
<dbReference type="GO" id="GO:0002196">
    <property type="term" value="F:Ser-tRNA(Ala) deacylase activity"/>
    <property type="evidence" value="ECO:0007669"/>
    <property type="project" value="TreeGrafter"/>
</dbReference>
<dbReference type="OrthoDB" id="9812949at2"/>
<evidence type="ECO:0000313" key="6">
    <source>
        <dbReference type="EMBL" id="SHJ49700.1"/>
    </source>
</evidence>
<keyword evidence="7" id="KW-1185">Reference proteome</keyword>
<dbReference type="RefSeq" id="WP_073271973.1">
    <property type="nucleotide sequence ID" value="NZ_FRAC01000006.1"/>
</dbReference>
<dbReference type="GO" id="GO:0004813">
    <property type="term" value="F:alanine-tRNA ligase activity"/>
    <property type="evidence" value="ECO:0007669"/>
    <property type="project" value="InterPro"/>
</dbReference>
<dbReference type="EMBL" id="FRAC01000006">
    <property type="protein sequence ID" value="SHJ49700.1"/>
    <property type="molecule type" value="Genomic_DNA"/>
</dbReference>
<accession>A0A1M6JSZ0</accession>
<dbReference type="Pfam" id="PF01411">
    <property type="entry name" value="tRNA-synt_2c"/>
    <property type="match status" value="1"/>
</dbReference>
<dbReference type="Gene3D" id="3.30.980.10">
    <property type="entry name" value="Threonyl-trna Synthetase, Chain A, domain 2"/>
    <property type="match status" value="1"/>
</dbReference>
<dbReference type="SMART" id="SM00863">
    <property type="entry name" value="tRNA_SAD"/>
    <property type="match status" value="1"/>
</dbReference>
<dbReference type="InterPro" id="IPR051335">
    <property type="entry name" value="Alanyl-tRNA_Editing_Enzymes"/>
</dbReference>
<dbReference type="SUPFAM" id="SSF55186">
    <property type="entry name" value="ThrRS/AlaRS common domain"/>
    <property type="match status" value="1"/>
</dbReference>
<evidence type="ECO:0000256" key="3">
    <source>
        <dbReference type="ARBA" id="ARBA00022723"/>
    </source>
</evidence>
<evidence type="ECO:0000256" key="4">
    <source>
        <dbReference type="ARBA" id="ARBA00022833"/>
    </source>
</evidence>
<dbReference type="AlphaFoldDB" id="A0A1M6JSZ0"/>
<dbReference type="PROSITE" id="PS50860">
    <property type="entry name" value="AA_TRNA_LIGASE_II_ALA"/>
    <property type="match status" value="1"/>
</dbReference>
<dbReference type="InterPro" id="IPR012947">
    <property type="entry name" value="tRNA_SAD"/>
</dbReference>
<dbReference type="GO" id="GO:0005524">
    <property type="term" value="F:ATP binding"/>
    <property type="evidence" value="ECO:0007669"/>
    <property type="project" value="InterPro"/>
</dbReference>
<comment type="subcellular location">
    <subcellularLocation>
        <location evidence="2">Cytoplasm</location>
    </subcellularLocation>
</comment>
<reference evidence="6 7" key="1">
    <citation type="submission" date="2016-11" db="EMBL/GenBank/DDBJ databases">
        <authorList>
            <person name="Jaros S."/>
            <person name="Januszkiewicz K."/>
            <person name="Wedrychowicz H."/>
        </authorList>
    </citation>
    <scope>NUCLEOTIDE SEQUENCE [LARGE SCALE GENOMIC DNA]</scope>
    <source>
        <strain evidence="6 7">DSM 15929</strain>
    </source>
</reference>
<keyword evidence="3" id="KW-0479">Metal-binding</keyword>
<dbReference type="InterPro" id="IPR018164">
    <property type="entry name" value="Ala-tRNA-synth_IIc_N"/>
</dbReference>
<dbReference type="PANTHER" id="PTHR43462">
    <property type="entry name" value="ALANYL-TRNA EDITING PROTEIN"/>
    <property type="match status" value="1"/>
</dbReference>
<name>A0A1M6JSZ0_9FIRM</name>
<dbReference type="GO" id="GO:0046872">
    <property type="term" value="F:metal ion binding"/>
    <property type="evidence" value="ECO:0007669"/>
    <property type="project" value="UniProtKB-KW"/>
</dbReference>
<sequence length="404" mass="45355">MTEKTIKLYDEDSYLSEFNAKVLSCREIISKADKKTYEVILDTTAFFPEGGGQACDTGFLHGMEVIDVQEKEEVVYHTLTAPIPEGISVKGEINRSRRFDFMQQHTGEHILSGLVHEHYGYDNVGFHLGADMVTIDFSGALKEEDLRAMEEKANEAVFHNLPVRAYYPTQNELKNIDYRSKKELSGAVRIVTIEGIDTCACCAPHVRFTGEVGLIKIVSFQSYKGGTRMEILCGNRALKDYNRKEKSIQNISVLLSARIYETDEAVKHLKEEKTALEGKLSALSLKLLTYKAESIPFGTEPYTVFDNEVEDNQLRNYANLLKDRRDGVTGIFFPSAKSSPDLSETDESIEYRYVLCAKTIDIRPLGTALNKSFQGRGGGSKEMVQGSLTGRKNEIADFILQYKA</sequence>
<proteinExistence type="predicted"/>
<keyword evidence="6" id="KW-0030">Aminoacyl-tRNA synthetase</keyword>
<dbReference type="Gene3D" id="2.40.30.130">
    <property type="match status" value="1"/>
</dbReference>
<comment type="cofactor">
    <cofactor evidence="1">
        <name>Zn(2+)</name>
        <dbReference type="ChEBI" id="CHEBI:29105"/>
    </cofactor>
</comment>
<gene>
    <name evidence="6" type="ORF">SAMN02745136_00190</name>
</gene>
<feature type="domain" description="Alanyl-transfer RNA synthetases family profile" evidence="5">
    <location>
        <begin position="1"/>
        <end position="243"/>
    </location>
</feature>
<dbReference type="InterPro" id="IPR018165">
    <property type="entry name" value="Ala-tRNA-synth_IIc_core"/>
</dbReference>
<dbReference type="GO" id="GO:0006419">
    <property type="term" value="P:alanyl-tRNA aminoacylation"/>
    <property type="evidence" value="ECO:0007669"/>
    <property type="project" value="InterPro"/>
</dbReference>
<dbReference type="GO" id="GO:0003676">
    <property type="term" value="F:nucleic acid binding"/>
    <property type="evidence" value="ECO:0007669"/>
    <property type="project" value="InterPro"/>
</dbReference>
<dbReference type="SUPFAM" id="SSF50447">
    <property type="entry name" value="Translation proteins"/>
    <property type="match status" value="1"/>
</dbReference>
<evidence type="ECO:0000313" key="7">
    <source>
        <dbReference type="Proteomes" id="UP000184386"/>
    </source>
</evidence>
<keyword evidence="4" id="KW-0862">Zinc</keyword>
<dbReference type="Pfam" id="PF07973">
    <property type="entry name" value="tRNA_SAD"/>
    <property type="match status" value="1"/>
</dbReference>
<dbReference type="PANTHER" id="PTHR43462:SF1">
    <property type="entry name" value="ALANYL-TRNA EDITING PROTEIN AARSD1"/>
    <property type="match status" value="1"/>
</dbReference>
<keyword evidence="6" id="KW-0436">Ligase</keyword>
<dbReference type="InterPro" id="IPR018163">
    <property type="entry name" value="Thr/Ala-tRNA-synth_IIc_edit"/>
</dbReference>
<dbReference type="Proteomes" id="UP000184386">
    <property type="component" value="Unassembled WGS sequence"/>
</dbReference>
<dbReference type="GO" id="GO:0005737">
    <property type="term" value="C:cytoplasm"/>
    <property type="evidence" value="ECO:0007669"/>
    <property type="project" value="UniProtKB-SubCell"/>
</dbReference>
<dbReference type="STRING" id="1121322.SAMN02745136_00190"/>
<organism evidence="6 7">
    <name type="scientific">Anaerocolumna jejuensis DSM 15929</name>
    <dbReference type="NCBI Taxonomy" id="1121322"/>
    <lineage>
        <taxon>Bacteria</taxon>
        <taxon>Bacillati</taxon>
        <taxon>Bacillota</taxon>
        <taxon>Clostridia</taxon>
        <taxon>Lachnospirales</taxon>
        <taxon>Lachnospiraceae</taxon>
        <taxon>Anaerocolumna</taxon>
    </lineage>
</organism>
<dbReference type="InterPro" id="IPR009000">
    <property type="entry name" value="Transl_B-barrel_sf"/>
</dbReference>
<evidence type="ECO:0000256" key="2">
    <source>
        <dbReference type="ARBA" id="ARBA00004496"/>
    </source>
</evidence>
<evidence type="ECO:0000256" key="1">
    <source>
        <dbReference type="ARBA" id="ARBA00001947"/>
    </source>
</evidence>